<protein>
    <submittedName>
        <fullName evidence="1">Ribbon-helix-helix protein, CopG family</fullName>
    </submittedName>
</protein>
<dbReference type="GO" id="GO:0006355">
    <property type="term" value="P:regulation of DNA-templated transcription"/>
    <property type="evidence" value="ECO:0007669"/>
    <property type="project" value="InterPro"/>
</dbReference>
<accession>A0AAF1C6F5</accession>
<organism evidence="1">
    <name type="scientific">Cyanobacterium aponinum AL20115</name>
    <dbReference type="NCBI Taxonomy" id="3090662"/>
    <lineage>
        <taxon>Bacteria</taxon>
        <taxon>Bacillati</taxon>
        <taxon>Cyanobacteriota</taxon>
        <taxon>Cyanophyceae</taxon>
        <taxon>Oscillatoriophycideae</taxon>
        <taxon>Chroococcales</taxon>
        <taxon>Geminocystaceae</taxon>
        <taxon>Cyanobacterium</taxon>
    </lineage>
</organism>
<reference evidence="1" key="1">
    <citation type="submission" date="2023-11" db="EMBL/GenBank/DDBJ databases">
        <title>Genome sequence of Cyanobacterium aponinum BCRC AL20115.</title>
        <authorList>
            <person name="Chang H.-Y."/>
            <person name="Lin K.-M."/>
            <person name="Hsueh H.-T."/>
            <person name="Chu H.-A."/>
            <person name="Kuo C.-H."/>
        </authorList>
    </citation>
    <scope>NUCLEOTIDE SEQUENCE</scope>
    <source>
        <strain evidence="1">AL20115</strain>
    </source>
</reference>
<sequence>MATLTIRLPDDKHERLKQLAQTRGVSVNKLMEEFSTKAIAEFDAYNRFQVMASKGDIPQGLALLDKLDASF</sequence>
<dbReference type="EMBL" id="CP138348">
    <property type="protein sequence ID" value="WPF88869.1"/>
    <property type="molecule type" value="Genomic_DNA"/>
</dbReference>
<name>A0AAF1C6F5_9CHRO</name>
<gene>
    <name evidence="1" type="ORF">SAY89_00945</name>
</gene>
<evidence type="ECO:0000313" key="1">
    <source>
        <dbReference type="EMBL" id="WPF88869.1"/>
    </source>
</evidence>
<proteinExistence type="predicted"/>
<dbReference type="SUPFAM" id="SSF47598">
    <property type="entry name" value="Ribbon-helix-helix"/>
    <property type="match status" value="1"/>
</dbReference>
<dbReference type="AlphaFoldDB" id="A0AAF1C6F5"/>
<dbReference type="InterPro" id="IPR010985">
    <property type="entry name" value="Ribbon_hlx_hlx"/>
</dbReference>
<dbReference type="RefSeq" id="WP_099435498.1">
    <property type="nucleotide sequence ID" value="NZ_CP138348.1"/>
</dbReference>